<evidence type="ECO:0000313" key="1">
    <source>
        <dbReference type="EMBL" id="KAH6659230.1"/>
    </source>
</evidence>
<accession>A0A9P8UVS3</accession>
<reference evidence="1" key="1">
    <citation type="journal article" date="2021" name="Nat. Commun.">
        <title>Genetic determinants of endophytism in the Arabidopsis root mycobiome.</title>
        <authorList>
            <person name="Mesny F."/>
            <person name="Miyauchi S."/>
            <person name="Thiergart T."/>
            <person name="Pickel B."/>
            <person name="Atanasova L."/>
            <person name="Karlsson M."/>
            <person name="Huettel B."/>
            <person name="Barry K.W."/>
            <person name="Haridas S."/>
            <person name="Chen C."/>
            <person name="Bauer D."/>
            <person name="Andreopoulos W."/>
            <person name="Pangilinan J."/>
            <person name="LaButti K."/>
            <person name="Riley R."/>
            <person name="Lipzen A."/>
            <person name="Clum A."/>
            <person name="Drula E."/>
            <person name="Henrissat B."/>
            <person name="Kohler A."/>
            <person name="Grigoriev I.V."/>
            <person name="Martin F.M."/>
            <person name="Hacquard S."/>
        </authorList>
    </citation>
    <scope>NUCLEOTIDE SEQUENCE</scope>
    <source>
        <strain evidence="1">MPI-SDFR-AT-0073</strain>
    </source>
</reference>
<dbReference type="Proteomes" id="UP000758603">
    <property type="component" value="Unassembled WGS sequence"/>
</dbReference>
<protein>
    <recommendedName>
        <fullName evidence="3">Heterokaryon incompatibility domain-containing protein</fullName>
    </recommendedName>
</protein>
<keyword evidence="2" id="KW-1185">Reference proteome</keyword>
<organism evidence="1 2">
    <name type="scientific">Truncatella angustata</name>
    <dbReference type="NCBI Taxonomy" id="152316"/>
    <lineage>
        <taxon>Eukaryota</taxon>
        <taxon>Fungi</taxon>
        <taxon>Dikarya</taxon>
        <taxon>Ascomycota</taxon>
        <taxon>Pezizomycotina</taxon>
        <taxon>Sordariomycetes</taxon>
        <taxon>Xylariomycetidae</taxon>
        <taxon>Amphisphaeriales</taxon>
        <taxon>Sporocadaceae</taxon>
        <taxon>Truncatella</taxon>
    </lineage>
</organism>
<dbReference type="RefSeq" id="XP_045963361.1">
    <property type="nucleotide sequence ID" value="XM_046109486.1"/>
</dbReference>
<proteinExistence type="predicted"/>
<sequence>MHGWDELVRTSIEYSVSEFWSIWGPPSDNRGHSWIQALNLSPWWSRVWVVQEIALAKKIPVILAGTRMTQLSHLIGVEYWFRHHDMLEMNCSLTAMYHFLWSKFRAGRYDGLSNAERLSSIFRSIGLRDAFLSQDFICGLLGLAFRGLIPDHLQINYAKDFEVIYRDVADLRGTYYVSIMNENA</sequence>
<evidence type="ECO:0008006" key="3">
    <source>
        <dbReference type="Google" id="ProtNLM"/>
    </source>
</evidence>
<dbReference type="AlphaFoldDB" id="A0A9P8UVS3"/>
<gene>
    <name evidence="1" type="ORF">BKA67DRAFT_8506</name>
</gene>
<dbReference type="GeneID" id="70138377"/>
<comment type="caution">
    <text evidence="1">The sequence shown here is derived from an EMBL/GenBank/DDBJ whole genome shotgun (WGS) entry which is preliminary data.</text>
</comment>
<dbReference type="EMBL" id="JAGPXC010000001">
    <property type="protein sequence ID" value="KAH6659230.1"/>
    <property type="molecule type" value="Genomic_DNA"/>
</dbReference>
<dbReference type="OrthoDB" id="2288928at2759"/>
<evidence type="ECO:0000313" key="2">
    <source>
        <dbReference type="Proteomes" id="UP000758603"/>
    </source>
</evidence>
<name>A0A9P8UVS3_9PEZI</name>